<evidence type="ECO:0000256" key="2">
    <source>
        <dbReference type="ARBA" id="ARBA00022679"/>
    </source>
</evidence>
<evidence type="ECO:0000313" key="6">
    <source>
        <dbReference type="Proteomes" id="UP000315949"/>
    </source>
</evidence>
<dbReference type="PANTHER" id="PTHR30098">
    <property type="entry name" value="LEUCYL/PHENYLALANYL-TRNA--PROTEIN TRANSFERASE"/>
    <property type="match status" value="1"/>
</dbReference>
<dbReference type="OrthoDB" id="9790282at2"/>
<dbReference type="Proteomes" id="UP000315949">
    <property type="component" value="Unassembled WGS sequence"/>
</dbReference>
<keyword evidence="6" id="KW-1185">Reference proteome</keyword>
<dbReference type="Gene3D" id="3.40.630.70">
    <property type="entry name" value="Leucyl/phenylalanyl-tRNA-protein transferase, C-terminal domain"/>
    <property type="match status" value="1"/>
</dbReference>
<comment type="catalytic activity">
    <reaction evidence="4">
        <text>N-terminal L-lysyl-[protein] + L-leucyl-tRNA(Leu) = N-terminal L-leucyl-L-lysyl-[protein] + tRNA(Leu) + H(+)</text>
        <dbReference type="Rhea" id="RHEA:12340"/>
        <dbReference type="Rhea" id="RHEA-COMP:9613"/>
        <dbReference type="Rhea" id="RHEA-COMP:9622"/>
        <dbReference type="Rhea" id="RHEA-COMP:12670"/>
        <dbReference type="Rhea" id="RHEA-COMP:12671"/>
        <dbReference type="ChEBI" id="CHEBI:15378"/>
        <dbReference type="ChEBI" id="CHEBI:65249"/>
        <dbReference type="ChEBI" id="CHEBI:78442"/>
        <dbReference type="ChEBI" id="CHEBI:78494"/>
        <dbReference type="ChEBI" id="CHEBI:133043"/>
        <dbReference type="EC" id="2.3.2.6"/>
    </reaction>
</comment>
<organism evidence="5 6">
    <name type="scientific">Luteimonas wenzhouensis</name>
    <dbReference type="NCBI Taxonomy" id="2599615"/>
    <lineage>
        <taxon>Bacteria</taxon>
        <taxon>Pseudomonadati</taxon>
        <taxon>Pseudomonadota</taxon>
        <taxon>Gammaproteobacteria</taxon>
        <taxon>Lysobacterales</taxon>
        <taxon>Lysobacteraceae</taxon>
        <taxon>Luteimonas</taxon>
    </lineage>
</organism>
<evidence type="ECO:0000256" key="1">
    <source>
        <dbReference type="ARBA" id="ARBA00022490"/>
    </source>
</evidence>
<dbReference type="InterPro" id="IPR042203">
    <property type="entry name" value="Leu/Phe-tRNA_Trfase_C"/>
</dbReference>
<comment type="subcellular location">
    <subcellularLocation>
        <location evidence="4">Cytoplasm</location>
    </subcellularLocation>
</comment>
<dbReference type="AlphaFoldDB" id="A0A5C5U2R6"/>
<dbReference type="SUPFAM" id="SSF55729">
    <property type="entry name" value="Acyl-CoA N-acyltransferases (Nat)"/>
    <property type="match status" value="1"/>
</dbReference>
<dbReference type="PANTHER" id="PTHR30098:SF2">
    <property type="entry name" value="LEUCYL_PHENYLALANYL-TRNA--PROTEIN TRANSFERASE"/>
    <property type="match status" value="1"/>
</dbReference>
<dbReference type="InterPro" id="IPR042221">
    <property type="entry name" value="Leu/Phe-tRNA_Trfase_N"/>
</dbReference>
<dbReference type="HAMAP" id="MF_00688">
    <property type="entry name" value="Leu_Phe_trans"/>
    <property type="match status" value="1"/>
</dbReference>
<evidence type="ECO:0000256" key="3">
    <source>
        <dbReference type="ARBA" id="ARBA00023315"/>
    </source>
</evidence>
<comment type="catalytic activity">
    <reaction evidence="4">
        <text>N-terminal L-arginyl-[protein] + L-leucyl-tRNA(Leu) = N-terminal L-leucyl-L-arginyl-[protein] + tRNA(Leu) + H(+)</text>
        <dbReference type="Rhea" id="RHEA:50416"/>
        <dbReference type="Rhea" id="RHEA-COMP:9613"/>
        <dbReference type="Rhea" id="RHEA-COMP:9622"/>
        <dbReference type="Rhea" id="RHEA-COMP:12672"/>
        <dbReference type="Rhea" id="RHEA-COMP:12673"/>
        <dbReference type="ChEBI" id="CHEBI:15378"/>
        <dbReference type="ChEBI" id="CHEBI:64719"/>
        <dbReference type="ChEBI" id="CHEBI:78442"/>
        <dbReference type="ChEBI" id="CHEBI:78494"/>
        <dbReference type="ChEBI" id="CHEBI:133044"/>
        <dbReference type="EC" id="2.3.2.6"/>
    </reaction>
</comment>
<dbReference type="EC" id="2.3.2.6" evidence="4"/>
<protein>
    <recommendedName>
        <fullName evidence="4">Leucyl/phenylalanyl-tRNA--protein transferase</fullName>
        <ecNumber evidence="4">2.3.2.6</ecNumber>
    </recommendedName>
    <alternativeName>
        <fullName evidence="4">L/F-transferase</fullName>
    </alternativeName>
    <alternativeName>
        <fullName evidence="4">Leucyltransferase</fullName>
    </alternativeName>
    <alternativeName>
        <fullName evidence="4">Phenyalanyltransferase</fullName>
    </alternativeName>
</protein>
<evidence type="ECO:0000313" key="5">
    <source>
        <dbReference type="EMBL" id="TWT19902.1"/>
    </source>
</evidence>
<dbReference type="GO" id="GO:0008914">
    <property type="term" value="F:leucyl-tRNA--protein transferase activity"/>
    <property type="evidence" value="ECO:0007669"/>
    <property type="project" value="UniProtKB-UniRule"/>
</dbReference>
<accession>A0A5C5U2R6</accession>
<comment type="caution">
    <text evidence="5">The sequence shown here is derived from an EMBL/GenBank/DDBJ whole genome shotgun (WGS) entry which is preliminary data.</text>
</comment>
<evidence type="ECO:0000256" key="4">
    <source>
        <dbReference type="HAMAP-Rule" id="MF_00688"/>
    </source>
</evidence>
<proteinExistence type="inferred from homology"/>
<dbReference type="GO" id="GO:0005737">
    <property type="term" value="C:cytoplasm"/>
    <property type="evidence" value="ECO:0007669"/>
    <property type="project" value="UniProtKB-SubCell"/>
</dbReference>
<name>A0A5C5U2R6_9GAMM</name>
<dbReference type="GO" id="GO:0030163">
    <property type="term" value="P:protein catabolic process"/>
    <property type="evidence" value="ECO:0007669"/>
    <property type="project" value="UniProtKB-UniRule"/>
</dbReference>
<dbReference type="EMBL" id="VOHE01000003">
    <property type="protein sequence ID" value="TWT19902.1"/>
    <property type="molecule type" value="Genomic_DNA"/>
</dbReference>
<keyword evidence="1 4" id="KW-0963">Cytoplasm</keyword>
<dbReference type="InterPro" id="IPR004616">
    <property type="entry name" value="Leu/Phe-tRNA_Trfase"/>
</dbReference>
<dbReference type="Pfam" id="PF03588">
    <property type="entry name" value="Leu_Phe_trans"/>
    <property type="match status" value="1"/>
</dbReference>
<comment type="catalytic activity">
    <reaction evidence="4">
        <text>L-phenylalanyl-tRNA(Phe) + an N-terminal L-alpha-aminoacyl-[protein] = an N-terminal L-phenylalanyl-L-alpha-aminoacyl-[protein] + tRNA(Phe)</text>
        <dbReference type="Rhea" id="RHEA:43632"/>
        <dbReference type="Rhea" id="RHEA-COMP:9668"/>
        <dbReference type="Rhea" id="RHEA-COMP:9699"/>
        <dbReference type="Rhea" id="RHEA-COMP:10636"/>
        <dbReference type="Rhea" id="RHEA-COMP:10637"/>
        <dbReference type="ChEBI" id="CHEBI:78442"/>
        <dbReference type="ChEBI" id="CHEBI:78531"/>
        <dbReference type="ChEBI" id="CHEBI:78597"/>
        <dbReference type="ChEBI" id="CHEBI:83561"/>
        <dbReference type="EC" id="2.3.2.6"/>
    </reaction>
</comment>
<dbReference type="Gene3D" id="3.30.70.3550">
    <property type="entry name" value="Leucyl/phenylalanyl-tRNA-protein transferase, N-terminal domain"/>
    <property type="match status" value="1"/>
</dbReference>
<dbReference type="NCBIfam" id="TIGR00667">
    <property type="entry name" value="aat"/>
    <property type="match status" value="1"/>
</dbReference>
<reference evidence="5 6" key="1">
    <citation type="submission" date="2019-07" db="EMBL/GenBank/DDBJ databases">
        <title>Luteimonas sp. YD-1 nov., isolated from acidic soil.</title>
        <authorList>
            <person name="Zhou J."/>
        </authorList>
    </citation>
    <scope>NUCLEOTIDE SEQUENCE [LARGE SCALE GENOMIC DNA]</scope>
    <source>
        <strain evidence="5 6">YD-1</strain>
    </source>
</reference>
<keyword evidence="2 4" id="KW-0808">Transferase</keyword>
<sequence length="206" mass="23026">MLHESQPLGADTLVRAYACGLFPMAQDDGRRVLWFDPPMRAVLPVDGVRIGREARRLARQGRFAVTMDTAFDQVVAHCAHHPDRRHDTWISDELMRAYAELHRIGAAHSVEVWQEGALVGGLYGVAIGGYFAGESQFRLVNNAGAVGFAHLCASLRRSGFLLHDVQYLKPHLQRMGAFEITREEFRRRLAEAIVRPVTLRLAAAVD</sequence>
<gene>
    <name evidence="4" type="primary">aat</name>
    <name evidence="5" type="ORF">FQY79_07215</name>
</gene>
<comment type="function">
    <text evidence="4">Functions in the N-end rule pathway of protein degradation where it conjugates Leu, Phe and, less efficiently, Met from aminoacyl-tRNAs to the N-termini of proteins containing an N-terminal arginine or lysine.</text>
</comment>
<keyword evidence="3 4" id="KW-0012">Acyltransferase</keyword>
<comment type="similarity">
    <text evidence="4">Belongs to the L/F-transferase family.</text>
</comment>
<dbReference type="InterPro" id="IPR016181">
    <property type="entry name" value="Acyl_CoA_acyltransferase"/>
</dbReference>